<comment type="caution">
    <text evidence="1">The sequence shown here is derived from an EMBL/GenBank/DDBJ whole genome shotgun (WGS) entry which is preliminary data.</text>
</comment>
<dbReference type="AlphaFoldDB" id="A0AAE0BJ34"/>
<dbReference type="Proteomes" id="UP001190700">
    <property type="component" value="Unassembled WGS sequence"/>
</dbReference>
<accession>A0AAE0BJ34</accession>
<keyword evidence="2" id="KW-1185">Reference proteome</keyword>
<evidence type="ECO:0000313" key="2">
    <source>
        <dbReference type="Proteomes" id="UP001190700"/>
    </source>
</evidence>
<name>A0AAE0BJ34_9CHLO</name>
<evidence type="ECO:0000313" key="1">
    <source>
        <dbReference type="EMBL" id="KAK3236910.1"/>
    </source>
</evidence>
<dbReference type="EMBL" id="LGRX02034774">
    <property type="protein sequence ID" value="KAK3236910.1"/>
    <property type="molecule type" value="Genomic_DNA"/>
</dbReference>
<sequence length="159" mass="17265">MLGDDRTDRDGILEKLLSRLGKIEAVIKTQRMGGAPAVLPKMNRKGLDGFRVGVSHDPRVGFDPGEKKALPKCPRCPTAGDGHRYHAWADCTLGGKRHPAGSTTAYCQPVEDCTTEVLHTLALCQVYQAAADSGKDSFAAAVEQHDDGDMSWAAYKRRK</sequence>
<reference evidence="1 2" key="1">
    <citation type="journal article" date="2015" name="Genome Biol. Evol.">
        <title>Comparative Genomics of a Bacterivorous Green Alga Reveals Evolutionary Causalities and Consequences of Phago-Mixotrophic Mode of Nutrition.</title>
        <authorList>
            <person name="Burns J.A."/>
            <person name="Paasch A."/>
            <person name="Narechania A."/>
            <person name="Kim E."/>
        </authorList>
    </citation>
    <scope>NUCLEOTIDE SEQUENCE [LARGE SCALE GENOMIC DNA]</scope>
    <source>
        <strain evidence="1 2">PLY_AMNH</strain>
    </source>
</reference>
<gene>
    <name evidence="1" type="ORF">CYMTET_52979</name>
</gene>
<protein>
    <submittedName>
        <fullName evidence="1">Uncharacterized protein</fullName>
    </submittedName>
</protein>
<organism evidence="1 2">
    <name type="scientific">Cymbomonas tetramitiformis</name>
    <dbReference type="NCBI Taxonomy" id="36881"/>
    <lineage>
        <taxon>Eukaryota</taxon>
        <taxon>Viridiplantae</taxon>
        <taxon>Chlorophyta</taxon>
        <taxon>Pyramimonadophyceae</taxon>
        <taxon>Pyramimonadales</taxon>
        <taxon>Pyramimonadaceae</taxon>
        <taxon>Cymbomonas</taxon>
    </lineage>
</organism>
<proteinExistence type="predicted"/>